<keyword evidence="9" id="KW-1185">Reference proteome</keyword>
<dbReference type="Gene3D" id="1.20.1250.20">
    <property type="entry name" value="MFS general substrate transporter like domains"/>
    <property type="match status" value="1"/>
</dbReference>
<comment type="caution">
    <text evidence="8">The sequence shown here is derived from an EMBL/GenBank/DDBJ whole genome shotgun (WGS) entry which is preliminary data.</text>
</comment>
<reference evidence="8 9" key="1">
    <citation type="submission" date="2019-06" db="EMBL/GenBank/DDBJ databases">
        <title>Genome Sequence of the Brown Rot Fungal Pathogen Monilinia laxa.</title>
        <authorList>
            <person name="De Miccolis Angelini R.M."/>
            <person name="Landi L."/>
            <person name="Abate D."/>
            <person name="Pollastro S."/>
            <person name="Romanazzi G."/>
            <person name="Faretra F."/>
        </authorList>
    </citation>
    <scope>NUCLEOTIDE SEQUENCE [LARGE SCALE GENOMIC DNA]</scope>
    <source>
        <strain evidence="8 9">Mlax316</strain>
    </source>
</reference>
<evidence type="ECO:0000256" key="2">
    <source>
        <dbReference type="ARBA" id="ARBA00010992"/>
    </source>
</evidence>
<gene>
    <name evidence="8" type="ORF">EYC80_003410</name>
</gene>
<dbReference type="PANTHER" id="PTHR48022:SF41">
    <property type="entry name" value="MAJOR FACILITATOR SUPERFAMILY (MFS) PROFILE DOMAIN-CONTAINING PROTEIN"/>
    <property type="match status" value="1"/>
</dbReference>
<keyword evidence="3 6" id="KW-0812">Transmembrane</keyword>
<dbReference type="Pfam" id="PF00083">
    <property type="entry name" value="Sugar_tr"/>
    <property type="match status" value="1"/>
</dbReference>
<sequence length="584" mass="64706">MASTNPPIMDIKTADDDSKISAAHLERMKTVNTTQPDNLELSIWQTIKQNPVIVLCCIYSNMGALMYGFDNIALSLCLNMVPFQMQFGVLVDGAYLIPAYWQSLWNAMAQICTGFGAWGAGPISDRFGRRISFLVSGLISVAGTAVIYTATTPGAFLGGKMVNALGLGMALTTGQIYVSEITPLKIRGVALSAYAFSMNLGYLIAASVAFDRVAIMDQSSYKVLFASNWVWPLVILLFCFVVPESPYHLVRKGDLSSASKALSKLYNQSTSVEPILASMVQITREESFQASASSETSYMELFKGTNWRRTRIILYINGINQMIGATFIANAPYFMISAGLSPSQSSMMVELGIGFALISSFFTFWFMTFIGRRKMILSGISLAIVLFLIMGIAASVSSSKASLWCVGITLQLVWFTIGPSIGPSISLAGEISSLRLRAKSQSLGFFFNYSYSTVWNVVVPYMFNKSEGNLGGKMGWIFFATSCITFFVVWAEVPETKDRTYEELDEMFSEGVEARKFKSHTTTKRAADAKISSIDPARIRLMALKYSTILYKRTLLCLNLLNPYIYRLSDIEVYFEFQCHIFLQ</sequence>
<evidence type="ECO:0000313" key="9">
    <source>
        <dbReference type="Proteomes" id="UP000326757"/>
    </source>
</evidence>
<protein>
    <recommendedName>
        <fullName evidence="7">Major facilitator superfamily (MFS) profile domain-containing protein</fullName>
    </recommendedName>
</protein>
<dbReference type="PROSITE" id="PS50850">
    <property type="entry name" value="MFS"/>
    <property type="match status" value="1"/>
</dbReference>
<feature type="transmembrane region" description="Helical" evidence="6">
    <location>
        <begin position="103"/>
        <end position="121"/>
    </location>
</feature>
<dbReference type="EMBL" id="VIGI01000004">
    <property type="protein sequence ID" value="KAB8301566.1"/>
    <property type="molecule type" value="Genomic_DNA"/>
</dbReference>
<dbReference type="Proteomes" id="UP000326757">
    <property type="component" value="Unassembled WGS sequence"/>
</dbReference>
<dbReference type="PROSITE" id="PS00216">
    <property type="entry name" value="SUGAR_TRANSPORT_1"/>
    <property type="match status" value="1"/>
</dbReference>
<dbReference type="AlphaFoldDB" id="A0A5N6KDR7"/>
<evidence type="ECO:0000256" key="3">
    <source>
        <dbReference type="ARBA" id="ARBA00022692"/>
    </source>
</evidence>
<feature type="transmembrane region" description="Helical" evidence="6">
    <location>
        <begin position="401"/>
        <end position="422"/>
    </location>
</feature>
<evidence type="ECO:0000256" key="6">
    <source>
        <dbReference type="SAM" id="Phobius"/>
    </source>
</evidence>
<dbReference type="InterPro" id="IPR050360">
    <property type="entry name" value="MFS_Sugar_Transporters"/>
</dbReference>
<dbReference type="InterPro" id="IPR036259">
    <property type="entry name" value="MFS_trans_sf"/>
</dbReference>
<comment type="subcellular location">
    <subcellularLocation>
        <location evidence="1">Membrane</location>
        <topology evidence="1">Multi-pass membrane protein</topology>
    </subcellularLocation>
</comment>
<keyword evidence="5 6" id="KW-0472">Membrane</keyword>
<dbReference type="InterPro" id="IPR005828">
    <property type="entry name" value="MFS_sugar_transport-like"/>
</dbReference>
<feature type="transmembrane region" description="Helical" evidence="6">
    <location>
        <begin position="190"/>
        <end position="210"/>
    </location>
</feature>
<feature type="transmembrane region" description="Helical" evidence="6">
    <location>
        <begin position="443"/>
        <end position="463"/>
    </location>
</feature>
<feature type="transmembrane region" description="Helical" evidence="6">
    <location>
        <begin position="312"/>
        <end position="335"/>
    </location>
</feature>
<organism evidence="8 9">
    <name type="scientific">Monilinia laxa</name>
    <name type="common">Brown rot fungus</name>
    <name type="synonym">Sclerotinia laxa</name>
    <dbReference type="NCBI Taxonomy" id="61186"/>
    <lineage>
        <taxon>Eukaryota</taxon>
        <taxon>Fungi</taxon>
        <taxon>Dikarya</taxon>
        <taxon>Ascomycota</taxon>
        <taxon>Pezizomycotina</taxon>
        <taxon>Leotiomycetes</taxon>
        <taxon>Helotiales</taxon>
        <taxon>Sclerotiniaceae</taxon>
        <taxon>Monilinia</taxon>
    </lineage>
</organism>
<accession>A0A5N6KDR7</accession>
<dbReference type="InterPro" id="IPR005829">
    <property type="entry name" value="Sugar_transporter_CS"/>
</dbReference>
<dbReference type="SUPFAM" id="SSF103473">
    <property type="entry name" value="MFS general substrate transporter"/>
    <property type="match status" value="1"/>
</dbReference>
<proteinExistence type="inferred from homology"/>
<feature type="transmembrane region" description="Helical" evidence="6">
    <location>
        <begin position="157"/>
        <end position="178"/>
    </location>
</feature>
<feature type="transmembrane region" description="Helical" evidence="6">
    <location>
        <begin position="475"/>
        <end position="493"/>
    </location>
</feature>
<dbReference type="PANTHER" id="PTHR48022">
    <property type="entry name" value="PLASTIDIC GLUCOSE TRANSPORTER 4"/>
    <property type="match status" value="1"/>
</dbReference>
<feature type="transmembrane region" description="Helical" evidence="6">
    <location>
        <begin position="133"/>
        <end position="151"/>
    </location>
</feature>
<feature type="transmembrane region" description="Helical" evidence="6">
    <location>
        <begin position="347"/>
        <end position="368"/>
    </location>
</feature>
<dbReference type="GO" id="GO:0005351">
    <property type="term" value="F:carbohydrate:proton symporter activity"/>
    <property type="evidence" value="ECO:0007669"/>
    <property type="project" value="TreeGrafter"/>
</dbReference>
<name>A0A5N6KDR7_MONLA</name>
<dbReference type="GO" id="GO:0016020">
    <property type="term" value="C:membrane"/>
    <property type="evidence" value="ECO:0007669"/>
    <property type="project" value="UniProtKB-SubCell"/>
</dbReference>
<keyword evidence="4 6" id="KW-1133">Transmembrane helix</keyword>
<feature type="transmembrane region" description="Helical" evidence="6">
    <location>
        <begin position="52"/>
        <end position="69"/>
    </location>
</feature>
<feature type="transmembrane region" description="Helical" evidence="6">
    <location>
        <begin position="230"/>
        <end position="250"/>
    </location>
</feature>
<evidence type="ECO:0000259" key="7">
    <source>
        <dbReference type="PROSITE" id="PS50850"/>
    </source>
</evidence>
<feature type="domain" description="Major facilitator superfamily (MFS) profile" evidence="7">
    <location>
        <begin position="56"/>
        <end position="497"/>
    </location>
</feature>
<dbReference type="OrthoDB" id="6612291at2759"/>
<dbReference type="FunFam" id="1.20.1250.20:FF:000078">
    <property type="entry name" value="MFS maltose transporter, putative"/>
    <property type="match status" value="1"/>
</dbReference>
<evidence type="ECO:0000313" key="8">
    <source>
        <dbReference type="EMBL" id="KAB8301566.1"/>
    </source>
</evidence>
<evidence type="ECO:0000256" key="5">
    <source>
        <dbReference type="ARBA" id="ARBA00023136"/>
    </source>
</evidence>
<feature type="transmembrane region" description="Helical" evidence="6">
    <location>
        <begin position="375"/>
        <end position="395"/>
    </location>
</feature>
<evidence type="ECO:0000256" key="4">
    <source>
        <dbReference type="ARBA" id="ARBA00022989"/>
    </source>
</evidence>
<dbReference type="InterPro" id="IPR020846">
    <property type="entry name" value="MFS_dom"/>
</dbReference>
<evidence type="ECO:0000256" key="1">
    <source>
        <dbReference type="ARBA" id="ARBA00004141"/>
    </source>
</evidence>
<comment type="similarity">
    <text evidence="2">Belongs to the major facilitator superfamily. Sugar transporter (TC 2.A.1.1) family.</text>
</comment>